<dbReference type="FunFam" id="2.60.40.60:FF:000101">
    <property type="entry name" value="FAT atypical cadherin 4"/>
    <property type="match status" value="1"/>
</dbReference>
<dbReference type="Gene3D" id="2.10.25.10">
    <property type="entry name" value="Laminin"/>
    <property type="match status" value="5"/>
</dbReference>
<dbReference type="CDD" id="cd00110">
    <property type="entry name" value="LamG"/>
    <property type="match status" value="2"/>
</dbReference>
<dbReference type="InterPro" id="IPR001881">
    <property type="entry name" value="EGF-like_Ca-bd_dom"/>
</dbReference>
<feature type="region of interest" description="Disordered" evidence="16">
    <location>
        <begin position="2925"/>
        <end position="3108"/>
    </location>
</feature>
<dbReference type="SUPFAM" id="SSF49313">
    <property type="entry name" value="Cadherin-like"/>
    <property type="match status" value="18"/>
</dbReference>
<dbReference type="Pfam" id="PF12661">
    <property type="entry name" value="hEGF"/>
    <property type="match status" value="1"/>
</dbReference>
<dbReference type="SMART" id="SM00179">
    <property type="entry name" value="EGF_CA"/>
    <property type="match status" value="3"/>
</dbReference>
<feature type="disulfide bond" evidence="15">
    <location>
        <begin position="2215"/>
        <end position="2224"/>
    </location>
</feature>
<dbReference type="SUPFAM" id="SSF57196">
    <property type="entry name" value="EGF/Laminin"/>
    <property type="match status" value="2"/>
</dbReference>
<feature type="domain" description="Cadherin" evidence="20">
    <location>
        <begin position="750"/>
        <end position="851"/>
    </location>
</feature>
<dbReference type="PROSITE" id="PS50026">
    <property type="entry name" value="EGF_3"/>
    <property type="match status" value="4"/>
</dbReference>
<evidence type="ECO:0000256" key="8">
    <source>
        <dbReference type="ARBA" id="ARBA00022837"/>
    </source>
</evidence>
<dbReference type="Proteomes" id="UP000596742">
    <property type="component" value="Unassembled WGS sequence"/>
</dbReference>
<dbReference type="InterPro" id="IPR018097">
    <property type="entry name" value="EGF_Ca-bd_CS"/>
</dbReference>
<keyword evidence="5 17" id="KW-0812">Transmembrane</keyword>
<keyword evidence="3" id="KW-1003">Cell membrane</keyword>
<feature type="region of interest" description="Disordered" evidence="16">
    <location>
        <begin position="3141"/>
        <end position="3171"/>
    </location>
</feature>
<dbReference type="Pfam" id="PF02210">
    <property type="entry name" value="Laminin_G_2"/>
    <property type="match status" value="2"/>
</dbReference>
<dbReference type="GO" id="GO:0016327">
    <property type="term" value="C:apicolateral plasma membrane"/>
    <property type="evidence" value="ECO:0007669"/>
    <property type="project" value="UniProtKB-ARBA"/>
</dbReference>
<dbReference type="FunFam" id="2.60.40.60:FF:000275">
    <property type="entry name" value="Si:dkey-30k22.7"/>
    <property type="match status" value="1"/>
</dbReference>
<feature type="domain" description="EGF-like" evidence="19">
    <location>
        <begin position="2460"/>
        <end position="2496"/>
    </location>
</feature>
<dbReference type="PROSITE" id="PS01187">
    <property type="entry name" value="EGF_CA"/>
    <property type="match status" value="1"/>
</dbReference>
<dbReference type="FunFam" id="2.60.40.60:FF:000035">
    <property type="entry name" value="Protocadherin Fat 3"/>
    <property type="match status" value="1"/>
</dbReference>
<evidence type="ECO:0000256" key="15">
    <source>
        <dbReference type="PROSITE-ProRule" id="PRU00076"/>
    </source>
</evidence>
<feature type="domain" description="Cadherin" evidence="20">
    <location>
        <begin position="220"/>
        <end position="327"/>
    </location>
</feature>
<dbReference type="PROSITE" id="PS50025">
    <property type="entry name" value="LAM_G_DOMAIN"/>
    <property type="match status" value="2"/>
</dbReference>
<feature type="domain" description="Cadherin" evidence="20">
    <location>
        <begin position="1801"/>
        <end position="1904"/>
    </location>
</feature>
<feature type="compositionally biased region" description="Polar residues" evidence="16">
    <location>
        <begin position="2938"/>
        <end position="2963"/>
    </location>
</feature>
<gene>
    <name evidence="21" type="ORF">MGAL_10B048858</name>
</gene>
<evidence type="ECO:0000256" key="16">
    <source>
        <dbReference type="SAM" id="MobiDB-lite"/>
    </source>
</evidence>
<feature type="transmembrane region" description="Helical" evidence="17">
    <location>
        <begin position="2724"/>
        <end position="2749"/>
    </location>
</feature>
<dbReference type="GO" id="GO:0090251">
    <property type="term" value="P:protein localization involved in establishment of planar polarity"/>
    <property type="evidence" value="ECO:0007669"/>
    <property type="project" value="UniProtKB-ARBA"/>
</dbReference>
<feature type="domain" description="Cadherin" evidence="20">
    <location>
        <begin position="536"/>
        <end position="644"/>
    </location>
</feature>
<reference evidence="21" key="1">
    <citation type="submission" date="2018-11" db="EMBL/GenBank/DDBJ databases">
        <authorList>
            <person name="Alioto T."/>
            <person name="Alioto T."/>
        </authorList>
    </citation>
    <scope>NUCLEOTIDE SEQUENCE</scope>
</reference>
<feature type="disulfide bond" evidence="15">
    <location>
        <begin position="2231"/>
        <end position="2241"/>
    </location>
</feature>
<evidence type="ECO:0000256" key="1">
    <source>
        <dbReference type="ARBA" id="ARBA00004162"/>
    </source>
</evidence>
<dbReference type="FunFam" id="2.60.40.60:FF:000081">
    <property type="entry name" value="protocadherin Fat 4"/>
    <property type="match status" value="1"/>
</dbReference>
<feature type="compositionally biased region" description="Basic and acidic residues" evidence="16">
    <location>
        <begin position="2980"/>
        <end position="2993"/>
    </location>
</feature>
<dbReference type="PROSITE" id="PS50268">
    <property type="entry name" value="CADHERIN_2"/>
    <property type="match status" value="18"/>
</dbReference>
<dbReference type="PROSITE" id="PS01186">
    <property type="entry name" value="EGF_2"/>
    <property type="match status" value="3"/>
</dbReference>
<evidence type="ECO:0000256" key="11">
    <source>
        <dbReference type="ARBA" id="ARBA00023136"/>
    </source>
</evidence>
<dbReference type="FunFam" id="2.60.40.60:FF:000106">
    <property type="entry name" value="FAT atypical cadherin 4"/>
    <property type="match status" value="1"/>
</dbReference>
<keyword evidence="9" id="KW-0130">Cell adhesion</keyword>
<feature type="domain" description="Cadherin" evidence="20">
    <location>
        <begin position="1483"/>
        <end position="1586"/>
    </location>
</feature>
<evidence type="ECO:0000256" key="6">
    <source>
        <dbReference type="ARBA" id="ARBA00022729"/>
    </source>
</evidence>
<feature type="region of interest" description="Disordered" evidence="16">
    <location>
        <begin position="2762"/>
        <end position="2783"/>
    </location>
</feature>
<dbReference type="CDD" id="cd11304">
    <property type="entry name" value="Cadherin_repeat"/>
    <property type="match status" value="18"/>
</dbReference>
<feature type="compositionally biased region" description="Polar residues" evidence="16">
    <location>
        <begin position="3149"/>
        <end position="3164"/>
    </location>
</feature>
<feature type="domain" description="Cadherin" evidence="20">
    <location>
        <begin position="1587"/>
        <end position="1692"/>
    </location>
</feature>
<feature type="domain" description="Cadherin" evidence="20">
    <location>
        <begin position="327"/>
        <end position="430"/>
    </location>
</feature>
<dbReference type="Pfam" id="PF00028">
    <property type="entry name" value="Cadherin"/>
    <property type="match status" value="18"/>
</dbReference>
<dbReference type="Gene3D" id="2.60.40.60">
    <property type="entry name" value="Cadherins"/>
    <property type="match status" value="18"/>
</dbReference>
<feature type="region of interest" description="Disordered" evidence="16">
    <location>
        <begin position="2888"/>
        <end position="2913"/>
    </location>
</feature>
<dbReference type="GO" id="GO:0031175">
    <property type="term" value="P:neuron projection development"/>
    <property type="evidence" value="ECO:0007669"/>
    <property type="project" value="TreeGrafter"/>
</dbReference>
<dbReference type="InterPro" id="IPR015919">
    <property type="entry name" value="Cadherin-like_sf"/>
</dbReference>
<dbReference type="PROSITE" id="PS00232">
    <property type="entry name" value="CADHERIN_1"/>
    <property type="match status" value="9"/>
</dbReference>
<dbReference type="FunFam" id="2.10.25.10:FF:000031">
    <property type="entry name" value="neurogenic locus notch homolog protein 3"/>
    <property type="match status" value="1"/>
</dbReference>
<dbReference type="PROSITE" id="PS00022">
    <property type="entry name" value="EGF_1"/>
    <property type="match status" value="4"/>
</dbReference>
<dbReference type="SMART" id="SM00181">
    <property type="entry name" value="EGF"/>
    <property type="match status" value="5"/>
</dbReference>
<keyword evidence="4 15" id="KW-0245">EGF-like domain</keyword>
<dbReference type="FunFam" id="2.60.40.60:FF:000080">
    <property type="entry name" value="FAT atypical cadherin 1"/>
    <property type="match status" value="1"/>
</dbReference>
<dbReference type="PANTHER" id="PTHR24027">
    <property type="entry name" value="CADHERIN-23"/>
    <property type="match status" value="1"/>
</dbReference>
<dbReference type="GO" id="GO:0008013">
    <property type="term" value="F:beta-catenin binding"/>
    <property type="evidence" value="ECO:0007669"/>
    <property type="project" value="TreeGrafter"/>
</dbReference>
<evidence type="ECO:0000313" key="21">
    <source>
        <dbReference type="EMBL" id="VDI60812.1"/>
    </source>
</evidence>
<evidence type="ECO:0000256" key="4">
    <source>
        <dbReference type="ARBA" id="ARBA00022536"/>
    </source>
</evidence>
<feature type="domain" description="Cadherin" evidence="20">
    <location>
        <begin position="115"/>
        <end position="219"/>
    </location>
</feature>
<comment type="subcellular location">
    <subcellularLocation>
        <location evidence="1">Cell membrane</location>
        <topology evidence="1">Single-pass membrane protein</topology>
    </subcellularLocation>
    <subcellularLocation>
        <location evidence="2">Membrane</location>
        <topology evidence="2">Single-pass type I membrane protein</topology>
    </subcellularLocation>
</comment>
<dbReference type="FunFam" id="2.60.40.60:FF:000118">
    <property type="entry name" value="protocadherin Fat 4"/>
    <property type="match status" value="1"/>
</dbReference>
<feature type="domain" description="Cadherin" evidence="20">
    <location>
        <begin position="1161"/>
        <end position="1270"/>
    </location>
</feature>
<dbReference type="InterPro" id="IPR001791">
    <property type="entry name" value="Laminin_G"/>
</dbReference>
<evidence type="ECO:0000256" key="14">
    <source>
        <dbReference type="PROSITE-ProRule" id="PRU00043"/>
    </source>
</evidence>
<dbReference type="InterPro" id="IPR002126">
    <property type="entry name" value="Cadherin-like_dom"/>
</dbReference>
<dbReference type="GO" id="GO:0035332">
    <property type="term" value="P:positive regulation of hippo signaling"/>
    <property type="evidence" value="ECO:0007669"/>
    <property type="project" value="UniProtKB-ARBA"/>
</dbReference>
<evidence type="ECO:0000256" key="3">
    <source>
        <dbReference type="ARBA" id="ARBA00022475"/>
    </source>
</evidence>
<dbReference type="PRINTS" id="PR00205">
    <property type="entry name" value="CADHERIN"/>
</dbReference>
<feature type="region of interest" description="Disordered" evidence="16">
    <location>
        <begin position="3206"/>
        <end position="3225"/>
    </location>
</feature>
<evidence type="ECO:0000256" key="2">
    <source>
        <dbReference type="ARBA" id="ARBA00004479"/>
    </source>
</evidence>
<feature type="disulfide bond" evidence="15">
    <location>
        <begin position="2177"/>
        <end position="2186"/>
    </location>
</feature>
<dbReference type="EMBL" id="UYJE01008070">
    <property type="protein sequence ID" value="VDI60812.1"/>
    <property type="molecule type" value="Genomic_DNA"/>
</dbReference>
<dbReference type="SUPFAM" id="SSF49899">
    <property type="entry name" value="Concanavalin A-like lectins/glucanases"/>
    <property type="match status" value="2"/>
</dbReference>
<feature type="domain" description="Laminin G" evidence="18">
    <location>
        <begin position="2263"/>
        <end position="2455"/>
    </location>
</feature>
<feature type="domain" description="Cadherin" evidence="20">
    <location>
        <begin position="646"/>
        <end position="749"/>
    </location>
</feature>
<evidence type="ECO:0000256" key="7">
    <source>
        <dbReference type="ARBA" id="ARBA00022737"/>
    </source>
</evidence>
<evidence type="ECO:0000256" key="12">
    <source>
        <dbReference type="ARBA" id="ARBA00023157"/>
    </source>
</evidence>
<evidence type="ECO:0000256" key="10">
    <source>
        <dbReference type="ARBA" id="ARBA00022989"/>
    </source>
</evidence>
<evidence type="ECO:0000313" key="22">
    <source>
        <dbReference type="Proteomes" id="UP000596742"/>
    </source>
</evidence>
<feature type="disulfide bond" evidence="15">
    <location>
        <begin position="2486"/>
        <end position="2495"/>
    </location>
</feature>
<protein>
    <submittedName>
        <fullName evidence="21">Protocadherin Fat 4</fullName>
    </submittedName>
</protein>
<dbReference type="FunFam" id="2.60.40.60:FF:000116">
    <property type="entry name" value="Dachsous cadherin-related 2"/>
    <property type="match status" value="2"/>
</dbReference>
<feature type="domain" description="Cadherin" evidence="20">
    <location>
        <begin position="1377"/>
        <end position="1482"/>
    </location>
</feature>
<keyword evidence="13" id="KW-0325">Glycoprotein</keyword>
<dbReference type="GO" id="GO:0007156">
    <property type="term" value="P:homophilic cell adhesion via plasma membrane adhesion molecules"/>
    <property type="evidence" value="ECO:0007669"/>
    <property type="project" value="InterPro"/>
</dbReference>
<feature type="domain" description="Laminin G" evidence="18">
    <location>
        <begin position="2499"/>
        <end position="2692"/>
    </location>
</feature>
<dbReference type="PANTHER" id="PTHR24027:SF438">
    <property type="entry name" value="CADHERIN 23"/>
    <property type="match status" value="1"/>
</dbReference>
<dbReference type="GO" id="GO:0005509">
    <property type="term" value="F:calcium ion binding"/>
    <property type="evidence" value="ECO:0007669"/>
    <property type="project" value="UniProtKB-UniRule"/>
</dbReference>
<dbReference type="SMART" id="SM00282">
    <property type="entry name" value="LamG"/>
    <property type="match status" value="2"/>
</dbReference>
<feature type="compositionally biased region" description="Basic and acidic residues" evidence="16">
    <location>
        <begin position="3072"/>
        <end position="3088"/>
    </location>
</feature>
<keyword evidence="10 17" id="KW-1133">Transmembrane helix</keyword>
<dbReference type="InterPro" id="IPR013320">
    <property type="entry name" value="ConA-like_dom_sf"/>
</dbReference>
<feature type="domain" description="Cadherin" evidence="20">
    <location>
        <begin position="1056"/>
        <end position="1161"/>
    </location>
</feature>
<dbReference type="GO" id="GO:0045296">
    <property type="term" value="F:cadherin binding"/>
    <property type="evidence" value="ECO:0007669"/>
    <property type="project" value="TreeGrafter"/>
</dbReference>
<feature type="domain" description="EGF-like" evidence="19">
    <location>
        <begin position="2227"/>
        <end position="2262"/>
    </location>
</feature>
<feature type="domain" description="Cadherin" evidence="20">
    <location>
        <begin position="1693"/>
        <end position="1800"/>
    </location>
</feature>
<comment type="caution">
    <text evidence="15">Lacks conserved residue(s) required for the propagation of feature annotation.</text>
</comment>
<comment type="caution">
    <text evidence="21">The sequence shown here is derived from an EMBL/GenBank/DDBJ whole genome shotgun (WGS) entry which is preliminary data.</text>
</comment>
<keyword evidence="6" id="KW-0732">Signal</keyword>
<feature type="domain" description="Cadherin" evidence="20">
    <location>
        <begin position="852"/>
        <end position="953"/>
    </location>
</feature>
<dbReference type="FunFam" id="2.60.40.60:FF:000024">
    <property type="entry name" value="FAT atypical cadherin 3"/>
    <property type="match status" value="1"/>
</dbReference>
<evidence type="ECO:0000256" key="5">
    <source>
        <dbReference type="ARBA" id="ARBA00022692"/>
    </source>
</evidence>
<dbReference type="InterPro" id="IPR039808">
    <property type="entry name" value="Cadherin"/>
</dbReference>
<keyword evidence="12 15" id="KW-1015">Disulfide bond</keyword>
<dbReference type="FunFam" id="2.60.40.60:FF:000002">
    <property type="entry name" value="Protocadherin alpha 2"/>
    <property type="match status" value="1"/>
</dbReference>
<dbReference type="Gene3D" id="2.60.120.200">
    <property type="match status" value="2"/>
</dbReference>
<dbReference type="CDD" id="cd00054">
    <property type="entry name" value="EGF_CA"/>
    <property type="match status" value="3"/>
</dbReference>
<dbReference type="OrthoDB" id="6252479at2759"/>
<proteinExistence type="predicted"/>
<dbReference type="InterPro" id="IPR013032">
    <property type="entry name" value="EGF-like_CS"/>
</dbReference>
<organism evidence="21 22">
    <name type="scientific">Mytilus galloprovincialis</name>
    <name type="common">Mediterranean mussel</name>
    <dbReference type="NCBI Taxonomy" id="29158"/>
    <lineage>
        <taxon>Eukaryota</taxon>
        <taxon>Metazoa</taxon>
        <taxon>Spiralia</taxon>
        <taxon>Lophotrochozoa</taxon>
        <taxon>Mollusca</taxon>
        <taxon>Bivalvia</taxon>
        <taxon>Autobranchia</taxon>
        <taxon>Pteriomorphia</taxon>
        <taxon>Mytilida</taxon>
        <taxon>Mytiloidea</taxon>
        <taxon>Mytilidae</taxon>
        <taxon>Mytilinae</taxon>
        <taxon>Mytilus</taxon>
    </lineage>
</organism>
<dbReference type="Pfam" id="PF00008">
    <property type="entry name" value="EGF"/>
    <property type="match status" value="2"/>
</dbReference>
<sequence length="3225" mass="351452">MVVVTIQDLNDTPPKFSKNLYAETVSEGTATGTRVASVVVTDDDTTGQVSLVIRSGSDGKFIINNSGEIKLSSNLDRETNKKHTLVVQASDGVQTSTATVVVTVTDINDSPPTFKQSLYTFDVPEDTAVGTTLGRVEAEDLDEGIAGEVYYTLLTTWGSDLFMLDLQKGTFTLRGNLDFEEIQLYTLKVKAEDRGSPVLSSTVTIFMNIKDTNDNEPVFDPMSYSTEVKEDVAIGTSVGMVSATDIDSGLNGLIYYEIFDGDSQGQFGMGKENGTLYITKRLDRETTANYSLTVLAIDQAESPNIKRSTTTQVTVIVKDVNDNAPVFLTPSVMSVPEDRQIGSVAFVVKAEDKDIGDNAVINFLLSYHPQSPFRINPSTGEVIVNTALDRESTPNYTVTVSASDNGKTAKTSLQSLMIKISDVNDNKPIFNPTSYSRIIAEDTKIGTTLKTVTATDRDEGLNGNVRYFIVDGDRNFDFTIDQSSGVIRIQKNLDYERVQTYSLRIQAEDSGSNTQSAFADVTISILDVNDNKPVFVNSPYYPLVQEEADNLPVHVLQVSARDEDSGNNNRVTYGFREGDKVNGEVVFRMNNTSGEITCLKKLDREEREEYQLTIVAFDSGSPSLTGTGTVIVKVQDINDHSPEFEHSSVYVGHIEENLPGSSLILTVKATDKDTGPNAQIIYSLNDSFGEKFTIHPSTGALMAVKPLDREEKDAYSLKVIARDNALIPKQITADVTIIVDDKNDNSPQFEKQNYQQTVNNPTQTGDFVLGVTALDRDIGGNGQVIYTLTGSDKFVINGHTGILTASHNLNVARSTYTCLIKAEDQGLPKRSSSVNVTVTVSDISSSSKPAFTSFTSPQNIEENKPTGHPIVTVRAISNTGGSIKFYLAGGNIGQSFTIGQSTGAITVLKPVDYEMTQTYDLWIEARDGTNTALSAYRKMIINVQDLNDNIPRFSQPLYTPTISEDASIGGSVLQIMATDGDSGNNGQMTYRLATNDTTFQIDPTTGLITTSVKLDRETIDVYNIVVEAIDRGTQPQTGSTTVRILISDVNDNFPQFSHIFNIEIPEDTAVGSFIIQVTSSDDDIGNNAKVTYGIIENPENKFKIDPNSGNITLVSKLDAEVQNGPGNQGMSIKISASDSSHLTYGFVNVRIADVNDNAPKFSQPLSFALIEGSPSDSYVGKVSAIDADISPPNNQLYYSFKLSSSEFGIDSTSGEISSKMEMVYIHNTEYPSVNNRELIVIATDLGTPPKSSEAVVQLQITDANDHAPVFEKRDYYSAVPNNVVVGDHVMKVVAVDEFDFGINAEVEYFKDGGSGASYFYVNKITGDISIASSLQGQLNQEFKLVVKAQDKGTPPKNVTQEIRFKITGVNENSPVFTTTNLQTTIMENTIIGSSIANVNARDNDITGPNSEISYHIVGGDPKNLFLIDQTRGDISVHKPLDYEATRQHTLTIMAKDQALFSRNATVVYIVHVTDVNDNAPVFNSTYFKVSVDENTASGFVITTITATDSDSGNNAIIEYSFGYTQNNDWFTIDQFTGSVKTKAALDYEQQTSYTVLILAINPGTQLKNTTEVVIDINGVNEFYPTFVQSNYPFSIKESIPVGTTLGSVVATDDDDGEDGVVYYYLIGSSNAKGFKMDYKTGELIVSGRPDYESSPHIILTVMAKNWGSIKGGDTDQCTIKITVEDANDPPIFSQQLYNASVRENSGIGINVIQVAATDTDHNPSDQVFSFTILDGNGNGLFKIDPSSGWVSTTGAGVLDRETNPVYNVTVGAVDTGTVPQTGSAVVQINLIDENDNGPFFIPSNLTGHILENRNAEVPVISLYDFTSDPDLVPYQYRYRLQGTSSYFQVNEVSGLVTSRKSIDREQNPKFEIGVIVSDGGSPIQSSTLTFSVVVDDENDTPPSPRNNMEIQVALFNERIPAGPIADVRPIDPDLVGSYSCEISTQTNIFHIANGCQLSVMSKPDITNPMIVSFSGSDGRHDKVTYNAEIKFLKFSNKTLDNTVILKIENILAEQFVDSKLKSMKQYLSGVFGTSYTVVIYSVKSFKGDALVYLSVTNPDGSLVLHDILRQQILKKKTDIESEVGITISHVGYTPCAPSTCHSGECLNHIEVGSNVNAVDSDQLIISSPDLIVSYQCSCPPEVTGTHCEIPVSPCGNGHCQNGGFCLTNQEGNQICDCPTGWTGTYCENDVNECSASPCRNGGSCENTQGTFQCSCRDGFTGNLCENGADRCSPNPCANGICKNQIGSYKCECPFTFWGDKCQYTSIGFNVGSYKLFSSLSSSTNDNTFDITLATVSNRALILYNPAELTQSSEFLALEIINGQVRFSFNLGDITTSRVTVPRNISTGEWFRIQVHRSGENAQLRVSSCPKDGGVCPECSDSSCTREASQTSQKLNLSNEPVSIGGIKDINVALQRPGQIETHDFVGCMREFKINNEDYLHSKNPLEEQGVDNNGCPRQQGQSSCSDAVCHNGGRCVDEWNTVSCRCAAGFHGNLCQQEFKPFGFGASAYVVFKQKESYQRDVLLTKSRRRRADDPSSVFIRFRTTNNGLLFYAERGSRSSVLYIDDKVLKYTITESTSNQVTVEVKVDSIRDGSWHNATVIITGSTILLMFDDKSSSRSNVQTAFKFSDVLVTQMSLGGTTKTVSVDGGLNDLEGFGGCVSEFELDEKVTPLNGTTDRFVIETSTTGVENGCSGLCASAGCSGCTVDGEVAKCAINAEGEDEPLGIGVIVVIAFFGVLLIVIVVIFLVYRFHRQRKETAAKQNGHVNKSFGSGHSPGDSGYGDNEFIHQHVNQSIKNSSHYAVSNGRLPSRPDLINADGRRSALPLEIDDGTVIIDNGDIHLTGNEDSPELYDLENASSIAPSDIDVSYYYGASRHGKGQSYRDNYKKQLSKTNGHGPPANHWNSNGSRESPGALRMQTTAMQNRNSPANMLGPQHFNPPNRNSPASQYGSRLSPMNQMNRQSPHLRPSPLVQQNMRGTPDIHHGRGDSDHSVVSHHSHHSISSTSSASRMQPLPNGHIKHSTGKRPMPGSRVPNHSRPVKGLTVEEIDKLNARPSRPSPVSMLEAVSSSTEENRLNKQYKIKDHLDDGAMLEPLDSSSDESNNDSFTCSEFEYENDKGRSDFDPSAMIFSKVAEVDNENEDFNVNPNYRNNDGLDSNGSSFASSEEGRRNGAPVNGAINWDYFTDWGPSFEKLVGVFKDIASLPDGDGTSNNNMDCRTETEEYV</sequence>
<evidence type="ECO:0000259" key="20">
    <source>
        <dbReference type="PROSITE" id="PS50268"/>
    </source>
</evidence>
<feature type="compositionally biased region" description="Polar residues" evidence="16">
    <location>
        <begin position="2762"/>
        <end position="2772"/>
    </location>
</feature>
<evidence type="ECO:0000259" key="19">
    <source>
        <dbReference type="PROSITE" id="PS50026"/>
    </source>
</evidence>
<dbReference type="GO" id="GO:0016477">
    <property type="term" value="P:cell migration"/>
    <property type="evidence" value="ECO:0007669"/>
    <property type="project" value="TreeGrafter"/>
</dbReference>
<dbReference type="InterPro" id="IPR000742">
    <property type="entry name" value="EGF"/>
</dbReference>
<evidence type="ECO:0000256" key="13">
    <source>
        <dbReference type="ARBA" id="ARBA00023180"/>
    </source>
</evidence>
<dbReference type="SMART" id="SM00112">
    <property type="entry name" value="CA"/>
    <property type="match status" value="18"/>
</dbReference>
<evidence type="ECO:0000259" key="18">
    <source>
        <dbReference type="PROSITE" id="PS50025"/>
    </source>
</evidence>
<evidence type="ECO:0000256" key="9">
    <source>
        <dbReference type="ARBA" id="ARBA00022889"/>
    </source>
</evidence>
<dbReference type="InterPro" id="IPR000152">
    <property type="entry name" value="EGF-type_Asp/Asn_hydroxyl_site"/>
</dbReference>
<dbReference type="FunFam" id="2.60.40.60:FF:000279">
    <property type="entry name" value="Protocadherin-16, putative"/>
    <property type="match status" value="1"/>
</dbReference>
<name>A0A8B6G9Y0_MYTGA</name>
<dbReference type="FunFam" id="2.60.40.60:FF:000020">
    <property type="entry name" value="Dachsous cadherin-related 1b"/>
    <property type="match status" value="2"/>
</dbReference>
<feature type="domain" description="Cadherin" evidence="20">
    <location>
        <begin position="1271"/>
        <end position="1376"/>
    </location>
</feature>
<keyword evidence="11 17" id="KW-0472">Membrane</keyword>
<feature type="domain" description="EGF-like" evidence="19">
    <location>
        <begin position="2189"/>
        <end position="2225"/>
    </location>
</feature>
<dbReference type="InterPro" id="IPR020894">
    <property type="entry name" value="Cadherin_CS"/>
</dbReference>
<feature type="disulfide bond" evidence="15">
    <location>
        <begin position="2252"/>
        <end position="2261"/>
    </location>
</feature>
<dbReference type="CDD" id="cd00053">
    <property type="entry name" value="EGF"/>
    <property type="match status" value="1"/>
</dbReference>
<accession>A0A8B6G9Y0</accession>
<keyword evidence="7" id="KW-0677">Repeat</keyword>
<evidence type="ECO:0000256" key="17">
    <source>
        <dbReference type="SAM" id="Phobius"/>
    </source>
</evidence>
<dbReference type="FunFam" id="2.60.40.60:FF:000033">
    <property type="entry name" value="FAT atypical cadherin 1"/>
    <property type="match status" value="1"/>
</dbReference>
<dbReference type="PROSITE" id="PS00010">
    <property type="entry name" value="ASX_HYDROXYL"/>
    <property type="match status" value="2"/>
</dbReference>
<keyword evidence="22" id="KW-1185">Reference proteome</keyword>
<dbReference type="GO" id="GO:0016342">
    <property type="term" value="C:catenin complex"/>
    <property type="evidence" value="ECO:0007669"/>
    <property type="project" value="TreeGrafter"/>
</dbReference>
<feature type="domain" description="EGF-like" evidence="19">
    <location>
        <begin position="2150"/>
        <end position="2187"/>
    </location>
</feature>
<feature type="domain" description="Cadherin" evidence="20">
    <location>
        <begin position="954"/>
        <end position="1056"/>
    </location>
</feature>
<feature type="domain" description="Cadherin" evidence="20">
    <location>
        <begin position="17"/>
        <end position="114"/>
    </location>
</feature>
<keyword evidence="8 14" id="KW-0106">Calcium</keyword>
<feature type="domain" description="Cadherin" evidence="20">
    <location>
        <begin position="431"/>
        <end position="535"/>
    </location>
</feature>